<accession>A0A1M6R9D9</accession>
<dbReference type="EC" id="3.4.11.9" evidence="4"/>
<evidence type="ECO:0000256" key="2">
    <source>
        <dbReference type="ARBA" id="ARBA00001936"/>
    </source>
</evidence>
<sequence length="418" mass="48782">MKKEFFINNREKLSELLEDNSVTVMFQEDAPYKSADYKYSFVQNRNFYYMTGFPREKAIFLMSKIAGKVFQALFIERFDPVKARWVGPRLSIEEAREFTGFENIFYLDEFEEQFQKMPNENATELTLYLDLERQEYGIRRTKSQVFAEEILKIYPYYRVKNCFPYIANLRLIKTEEEISLVRKAIEITKEGLYNMWAHIKPGMMEYELEAYFDYSLKKNGVKFTAFNTIVGSGHNGTVLHYEENNCMIEDNTLVLTDLGAQYQLYNGDITRTVPASGKFTKRQREVYEAVLEAQKAIEAFVKPGIMWNDVNEYAKKQLAEACKKLGLIKEDEELTKYYFHTFGHPLGLDTHDVGSYDVPLTKGMILTNEPGLYIPEENIGIRIEDDLLLTEDGCENLSKDIIKEADDIERFITEHQGV</sequence>
<feature type="domain" description="Aminopeptidase P N-terminal" evidence="8">
    <location>
        <begin position="1"/>
        <end position="134"/>
    </location>
</feature>
<dbReference type="Pfam" id="PF00557">
    <property type="entry name" value="Peptidase_M24"/>
    <property type="match status" value="1"/>
</dbReference>
<keyword evidence="7" id="KW-0464">Manganese</keyword>
<keyword evidence="9" id="KW-0645">Protease</keyword>
<dbReference type="GO" id="GO:0070006">
    <property type="term" value="F:metalloaminopeptidase activity"/>
    <property type="evidence" value="ECO:0007669"/>
    <property type="project" value="InterPro"/>
</dbReference>
<dbReference type="InterPro" id="IPR000994">
    <property type="entry name" value="Pept_M24"/>
</dbReference>
<dbReference type="InterPro" id="IPR007865">
    <property type="entry name" value="Aminopep_P_N"/>
</dbReference>
<protein>
    <recommendedName>
        <fullName evidence="4">Xaa-Pro aminopeptidase</fullName>
        <ecNumber evidence="4">3.4.11.9</ecNumber>
    </recommendedName>
</protein>
<dbReference type="STRING" id="1121331.SAMN02745248_02224"/>
<reference evidence="9 10" key="1">
    <citation type="submission" date="2016-11" db="EMBL/GenBank/DDBJ databases">
        <authorList>
            <person name="Jaros S."/>
            <person name="Januszkiewicz K."/>
            <person name="Wedrychowicz H."/>
        </authorList>
    </citation>
    <scope>NUCLEOTIDE SEQUENCE [LARGE SCALE GENOMIC DNA]</scope>
    <source>
        <strain evidence="9 10">DSM 3090</strain>
    </source>
</reference>
<keyword evidence="6" id="KW-0378">Hydrolase</keyword>
<dbReference type="InterPro" id="IPR036005">
    <property type="entry name" value="Creatinase/aminopeptidase-like"/>
</dbReference>
<dbReference type="SUPFAM" id="SSF55920">
    <property type="entry name" value="Creatinase/aminopeptidase"/>
    <property type="match status" value="1"/>
</dbReference>
<dbReference type="GO" id="GO:0006508">
    <property type="term" value="P:proteolysis"/>
    <property type="evidence" value="ECO:0007669"/>
    <property type="project" value="TreeGrafter"/>
</dbReference>
<dbReference type="RefSeq" id="WP_072904150.1">
    <property type="nucleotide sequence ID" value="NZ_FRAD01000021.1"/>
</dbReference>
<proteinExistence type="inferred from homology"/>
<dbReference type="Proteomes" id="UP000183952">
    <property type="component" value="Unassembled WGS sequence"/>
</dbReference>
<dbReference type="SUPFAM" id="SSF53092">
    <property type="entry name" value="Creatinase/prolidase N-terminal domain"/>
    <property type="match status" value="1"/>
</dbReference>
<comment type="similarity">
    <text evidence="3">Belongs to the peptidase M24B family.</text>
</comment>
<dbReference type="GO" id="GO:0005829">
    <property type="term" value="C:cytosol"/>
    <property type="evidence" value="ECO:0007669"/>
    <property type="project" value="TreeGrafter"/>
</dbReference>
<keyword evidence="9" id="KW-0031">Aminopeptidase</keyword>
<dbReference type="SMART" id="SM01011">
    <property type="entry name" value="AMP_N"/>
    <property type="match status" value="1"/>
</dbReference>
<keyword evidence="5" id="KW-0479">Metal-binding</keyword>
<evidence type="ECO:0000256" key="7">
    <source>
        <dbReference type="ARBA" id="ARBA00023211"/>
    </source>
</evidence>
<dbReference type="PANTHER" id="PTHR43226:SF4">
    <property type="entry name" value="XAA-PRO AMINOPEPTIDASE 3"/>
    <property type="match status" value="1"/>
</dbReference>
<evidence type="ECO:0000313" key="9">
    <source>
        <dbReference type="EMBL" id="SHK29093.1"/>
    </source>
</evidence>
<dbReference type="AlphaFoldDB" id="A0A1M6R9D9"/>
<dbReference type="InterPro" id="IPR052433">
    <property type="entry name" value="X-Pro_dipept-like"/>
</dbReference>
<dbReference type="Gene3D" id="3.40.350.10">
    <property type="entry name" value="Creatinase/prolidase N-terminal domain"/>
    <property type="match status" value="1"/>
</dbReference>
<evidence type="ECO:0000256" key="5">
    <source>
        <dbReference type="ARBA" id="ARBA00022723"/>
    </source>
</evidence>
<evidence type="ECO:0000313" key="10">
    <source>
        <dbReference type="Proteomes" id="UP000183952"/>
    </source>
</evidence>
<keyword evidence="10" id="KW-1185">Reference proteome</keyword>
<dbReference type="GO" id="GO:0030145">
    <property type="term" value="F:manganese ion binding"/>
    <property type="evidence" value="ECO:0007669"/>
    <property type="project" value="InterPro"/>
</dbReference>
<evidence type="ECO:0000256" key="3">
    <source>
        <dbReference type="ARBA" id="ARBA00008766"/>
    </source>
</evidence>
<dbReference type="Pfam" id="PF05195">
    <property type="entry name" value="AMP_N"/>
    <property type="match status" value="1"/>
</dbReference>
<gene>
    <name evidence="9" type="ORF">SAMN02745248_02224</name>
</gene>
<dbReference type="CDD" id="cd01087">
    <property type="entry name" value="Prolidase"/>
    <property type="match status" value="1"/>
</dbReference>
<dbReference type="Gene3D" id="3.90.230.10">
    <property type="entry name" value="Creatinase/methionine aminopeptidase superfamily"/>
    <property type="match status" value="1"/>
</dbReference>
<evidence type="ECO:0000256" key="4">
    <source>
        <dbReference type="ARBA" id="ARBA00012574"/>
    </source>
</evidence>
<comment type="catalytic activity">
    <reaction evidence="1">
        <text>Release of any N-terminal amino acid, including proline, that is linked to proline, even from a dipeptide or tripeptide.</text>
        <dbReference type="EC" id="3.4.11.9"/>
    </reaction>
</comment>
<comment type="cofactor">
    <cofactor evidence="2">
        <name>Mn(2+)</name>
        <dbReference type="ChEBI" id="CHEBI:29035"/>
    </cofactor>
</comment>
<evidence type="ECO:0000259" key="8">
    <source>
        <dbReference type="SMART" id="SM01011"/>
    </source>
</evidence>
<dbReference type="EMBL" id="FRAD01000021">
    <property type="protein sequence ID" value="SHK29093.1"/>
    <property type="molecule type" value="Genomic_DNA"/>
</dbReference>
<dbReference type="InterPro" id="IPR029149">
    <property type="entry name" value="Creatin/AminoP/Spt16_N"/>
</dbReference>
<dbReference type="PANTHER" id="PTHR43226">
    <property type="entry name" value="XAA-PRO AMINOPEPTIDASE 3"/>
    <property type="match status" value="1"/>
</dbReference>
<dbReference type="OrthoDB" id="9806388at2"/>
<organism evidence="9 10">
    <name type="scientific">Hathewaya proteolytica DSM 3090</name>
    <dbReference type="NCBI Taxonomy" id="1121331"/>
    <lineage>
        <taxon>Bacteria</taxon>
        <taxon>Bacillati</taxon>
        <taxon>Bacillota</taxon>
        <taxon>Clostridia</taxon>
        <taxon>Eubacteriales</taxon>
        <taxon>Clostridiaceae</taxon>
        <taxon>Hathewaya</taxon>
    </lineage>
</organism>
<evidence type="ECO:0000256" key="6">
    <source>
        <dbReference type="ARBA" id="ARBA00022801"/>
    </source>
</evidence>
<evidence type="ECO:0000256" key="1">
    <source>
        <dbReference type="ARBA" id="ARBA00001424"/>
    </source>
</evidence>
<name>A0A1M6R9D9_9CLOT</name>